<dbReference type="Pfam" id="PF01826">
    <property type="entry name" value="TIL"/>
    <property type="match status" value="3"/>
</dbReference>
<dbReference type="Proteomes" id="UP000663834">
    <property type="component" value="Unassembled WGS sequence"/>
</dbReference>
<dbReference type="CDD" id="cd19941">
    <property type="entry name" value="TIL"/>
    <property type="match status" value="3"/>
</dbReference>
<keyword evidence="3" id="KW-0732">Signal</keyword>
<dbReference type="OrthoDB" id="6236007at2759"/>
<feature type="signal peptide" evidence="3">
    <location>
        <begin position="1"/>
        <end position="19"/>
    </location>
</feature>
<dbReference type="GO" id="GO:0030414">
    <property type="term" value="F:peptidase inhibitor activity"/>
    <property type="evidence" value="ECO:0007669"/>
    <property type="project" value="UniProtKB-KW"/>
</dbReference>
<name>A0A814WU54_9BILA</name>
<dbReference type="PANTHER" id="PTHR23259:SF70">
    <property type="entry name" value="ACCESSORY GLAND PROTEIN ACP62F-RELATED"/>
    <property type="match status" value="1"/>
</dbReference>
<evidence type="ECO:0000256" key="3">
    <source>
        <dbReference type="SAM" id="SignalP"/>
    </source>
</evidence>
<reference evidence="5" key="1">
    <citation type="submission" date="2021-02" db="EMBL/GenBank/DDBJ databases">
        <authorList>
            <person name="Nowell W R."/>
        </authorList>
    </citation>
    <scope>NUCLEOTIDE SEQUENCE</scope>
</reference>
<dbReference type="SUPFAM" id="SSF57567">
    <property type="entry name" value="Serine protease inhibitors"/>
    <property type="match status" value="3"/>
</dbReference>
<feature type="domain" description="TIL" evidence="4">
    <location>
        <begin position="30"/>
        <end position="84"/>
    </location>
</feature>
<feature type="domain" description="TIL" evidence="4">
    <location>
        <begin position="93"/>
        <end position="152"/>
    </location>
</feature>
<comment type="caution">
    <text evidence="5">The sequence shown here is derived from an EMBL/GenBank/DDBJ whole genome shotgun (WGS) entry which is preliminary data.</text>
</comment>
<keyword evidence="1" id="KW-0646">Protease inhibitor</keyword>
<evidence type="ECO:0000313" key="6">
    <source>
        <dbReference type="Proteomes" id="UP000663834"/>
    </source>
</evidence>
<dbReference type="InterPro" id="IPR051368">
    <property type="entry name" value="SerProtInhib-TIL_Domain"/>
</dbReference>
<organism evidence="5 6">
    <name type="scientific">Rotaria magnacalcarata</name>
    <dbReference type="NCBI Taxonomy" id="392030"/>
    <lineage>
        <taxon>Eukaryota</taxon>
        <taxon>Metazoa</taxon>
        <taxon>Spiralia</taxon>
        <taxon>Gnathifera</taxon>
        <taxon>Rotifera</taxon>
        <taxon>Eurotatoria</taxon>
        <taxon>Bdelloidea</taxon>
        <taxon>Philodinida</taxon>
        <taxon>Philodinidae</taxon>
        <taxon>Rotaria</taxon>
    </lineage>
</organism>
<feature type="domain" description="TIL" evidence="4">
    <location>
        <begin position="153"/>
        <end position="209"/>
    </location>
</feature>
<evidence type="ECO:0000259" key="4">
    <source>
        <dbReference type="Pfam" id="PF01826"/>
    </source>
</evidence>
<protein>
    <recommendedName>
        <fullName evidence="4">TIL domain-containing protein</fullName>
    </recommendedName>
</protein>
<dbReference type="Gene3D" id="2.10.25.10">
    <property type="entry name" value="Laminin"/>
    <property type="match status" value="3"/>
</dbReference>
<sequence>MSRILSIFLSFLLASQAASRLNNLTSIIKCGKHEKFTCGSTCIETCTYKPEICVMSCKFGCFCANGYVRQSNKTDSPCIKPAECPKIVTTPICGKNEEYLQCGYACPRSCNELRYPLPKPLTLCAALCKSGCFCRNGYYRAANGQCVLPEKCCGSNERYNTCGSACVETCNEKPTVCTKQCVTGCFCDGSDYVRQSNTTGSACIHRDDCPAQCHENN</sequence>
<evidence type="ECO:0000313" key="5">
    <source>
        <dbReference type="EMBL" id="CAF1206817.1"/>
    </source>
</evidence>
<dbReference type="InterPro" id="IPR002919">
    <property type="entry name" value="TIL_dom"/>
</dbReference>
<dbReference type="EMBL" id="CAJNOW010000013">
    <property type="protein sequence ID" value="CAF1206817.1"/>
    <property type="molecule type" value="Genomic_DNA"/>
</dbReference>
<proteinExistence type="predicted"/>
<dbReference type="InterPro" id="IPR036084">
    <property type="entry name" value="Ser_inhib-like_sf"/>
</dbReference>
<keyword evidence="2" id="KW-1015">Disulfide bond</keyword>
<evidence type="ECO:0000256" key="1">
    <source>
        <dbReference type="ARBA" id="ARBA00022690"/>
    </source>
</evidence>
<dbReference type="AlphaFoldDB" id="A0A814WU54"/>
<feature type="chain" id="PRO_5032940132" description="TIL domain-containing protein" evidence="3">
    <location>
        <begin position="20"/>
        <end position="217"/>
    </location>
</feature>
<evidence type="ECO:0000256" key="2">
    <source>
        <dbReference type="ARBA" id="ARBA00023157"/>
    </source>
</evidence>
<dbReference type="PANTHER" id="PTHR23259">
    <property type="entry name" value="RIDDLE"/>
    <property type="match status" value="1"/>
</dbReference>
<accession>A0A814WU54</accession>
<gene>
    <name evidence="5" type="ORF">KQP761_LOCUS130</name>
</gene>